<reference evidence="20 21" key="1">
    <citation type="submission" date="2016-06" db="EMBL/GenBank/DDBJ databases">
        <title>Insight into the functional genes involving in sulfur oxidation in Pearl River water.</title>
        <authorList>
            <person name="Luo J."/>
            <person name="Tan X."/>
            <person name="Lin W."/>
        </authorList>
    </citation>
    <scope>NUCLEOTIDE SEQUENCE [LARGE SCALE GENOMIC DNA]</scope>
    <source>
        <strain evidence="20 21">LS2</strain>
    </source>
</reference>
<feature type="transmembrane region" description="Helical" evidence="19">
    <location>
        <begin position="21"/>
        <end position="39"/>
    </location>
</feature>
<evidence type="ECO:0000256" key="12">
    <source>
        <dbReference type="ARBA" id="ARBA00022982"/>
    </source>
</evidence>
<organism evidence="20 21">
    <name type="scientific">Halothiobacillus diazotrophicus</name>
    <dbReference type="NCBI Taxonomy" id="1860122"/>
    <lineage>
        <taxon>Bacteria</taxon>
        <taxon>Pseudomonadati</taxon>
        <taxon>Pseudomonadota</taxon>
        <taxon>Gammaproteobacteria</taxon>
        <taxon>Chromatiales</taxon>
        <taxon>Halothiobacillaceae</taxon>
        <taxon>Halothiobacillus</taxon>
    </lineage>
</organism>
<keyword evidence="5 16" id="KW-0813">Transport</keyword>
<name>A0A191ZI04_9GAMM</name>
<dbReference type="KEGG" id="haz:A9404_08855"/>
<comment type="cofactor">
    <cofactor evidence="18">
        <name>heme</name>
        <dbReference type="ChEBI" id="CHEBI:30413"/>
    </cofactor>
    <text evidence="18">The heme is bound between the two transmembrane subunits.</text>
</comment>
<keyword evidence="14 18" id="KW-0408">Iron</keyword>
<dbReference type="InterPro" id="IPR000701">
    <property type="entry name" value="SuccDH_FuR_B_TM-su"/>
</dbReference>
<evidence type="ECO:0000256" key="4">
    <source>
        <dbReference type="ARBA" id="ARBA00019425"/>
    </source>
</evidence>
<evidence type="ECO:0000256" key="8">
    <source>
        <dbReference type="ARBA" id="ARBA00022532"/>
    </source>
</evidence>
<evidence type="ECO:0000256" key="19">
    <source>
        <dbReference type="SAM" id="Phobius"/>
    </source>
</evidence>
<keyword evidence="12 16" id="KW-0249">Electron transport</keyword>
<dbReference type="NCBIfam" id="TIGR02968">
    <property type="entry name" value="succ_dehyd_anc"/>
    <property type="match status" value="1"/>
</dbReference>
<accession>A0A191ZI04</accession>
<feature type="binding site" evidence="17">
    <location>
        <position position="83"/>
    </location>
    <ligand>
        <name>a ubiquinone</name>
        <dbReference type="ChEBI" id="CHEBI:16389"/>
    </ligand>
</feature>
<keyword evidence="7 16" id="KW-0997">Cell inner membrane</keyword>
<dbReference type="CDD" id="cd03494">
    <property type="entry name" value="SQR_TypeC_SdhD"/>
    <property type="match status" value="1"/>
</dbReference>
<evidence type="ECO:0000256" key="17">
    <source>
        <dbReference type="PIRSR" id="PIRSR000169-1"/>
    </source>
</evidence>
<evidence type="ECO:0000256" key="13">
    <source>
        <dbReference type="ARBA" id="ARBA00022989"/>
    </source>
</evidence>
<dbReference type="PANTHER" id="PTHR38689">
    <property type="entry name" value="SUCCINATE DEHYDROGENASE HYDROPHOBIC MEMBRANE ANCHOR SUBUNIT"/>
    <property type="match status" value="1"/>
</dbReference>
<feature type="transmembrane region" description="Helical" evidence="19">
    <location>
        <begin position="59"/>
        <end position="76"/>
    </location>
</feature>
<comment type="subcellular location">
    <subcellularLocation>
        <location evidence="2 16">Cell inner membrane</location>
        <topology evidence="2 16">Multi-pass membrane protein</topology>
    </subcellularLocation>
</comment>
<dbReference type="InterPro" id="IPR034804">
    <property type="entry name" value="SQR/QFR_C/D"/>
</dbReference>
<evidence type="ECO:0000256" key="11">
    <source>
        <dbReference type="ARBA" id="ARBA00022723"/>
    </source>
</evidence>
<evidence type="ECO:0000256" key="14">
    <source>
        <dbReference type="ARBA" id="ARBA00023004"/>
    </source>
</evidence>
<dbReference type="GO" id="GO:0005886">
    <property type="term" value="C:plasma membrane"/>
    <property type="evidence" value="ECO:0007669"/>
    <property type="project" value="UniProtKB-SubCell"/>
</dbReference>
<dbReference type="GO" id="GO:0017004">
    <property type="term" value="P:cytochrome complex assembly"/>
    <property type="evidence" value="ECO:0007669"/>
    <property type="project" value="TreeGrafter"/>
</dbReference>
<keyword evidence="11 18" id="KW-0479">Metal-binding</keyword>
<comment type="pathway">
    <text evidence="3 16">Carbohydrate metabolism; tricarboxylic acid cycle.</text>
</comment>
<evidence type="ECO:0000256" key="7">
    <source>
        <dbReference type="ARBA" id="ARBA00022519"/>
    </source>
</evidence>
<dbReference type="PIRSF" id="PIRSF000169">
    <property type="entry name" value="SDH_D"/>
    <property type="match status" value="1"/>
</dbReference>
<evidence type="ECO:0000256" key="2">
    <source>
        <dbReference type="ARBA" id="ARBA00004429"/>
    </source>
</evidence>
<keyword evidence="13 19" id="KW-1133">Transmembrane helix</keyword>
<sequence length="116" mass="13081">MVNRVPSGARYGIKDWLIQRLCAVVMIVYTLFVAGYLLLHPVGQYAGWQAMFHSLPVRLFTLLFVLSLLLHAWVGMRDIFMDYVHPTLVRLGLHTLVILALAAYGAWAVQILWGAA</sequence>
<dbReference type="GO" id="GO:0020037">
    <property type="term" value="F:heme binding"/>
    <property type="evidence" value="ECO:0007669"/>
    <property type="project" value="InterPro"/>
</dbReference>
<dbReference type="InterPro" id="IPR014312">
    <property type="entry name" value="Succ_DH_anchor"/>
</dbReference>
<evidence type="ECO:0000256" key="10">
    <source>
        <dbReference type="ARBA" id="ARBA00022692"/>
    </source>
</evidence>
<dbReference type="EMBL" id="CP016027">
    <property type="protein sequence ID" value="ANJ67478.1"/>
    <property type="molecule type" value="Genomic_DNA"/>
</dbReference>
<feature type="transmembrane region" description="Helical" evidence="19">
    <location>
        <begin position="88"/>
        <end position="113"/>
    </location>
</feature>
<dbReference type="Proteomes" id="UP000078596">
    <property type="component" value="Chromosome"/>
</dbReference>
<dbReference type="SUPFAM" id="SSF81343">
    <property type="entry name" value="Fumarate reductase respiratory complex transmembrane subunits"/>
    <property type="match status" value="1"/>
</dbReference>
<evidence type="ECO:0000313" key="20">
    <source>
        <dbReference type="EMBL" id="ANJ67478.1"/>
    </source>
</evidence>
<dbReference type="GO" id="GO:0046872">
    <property type="term" value="F:metal ion binding"/>
    <property type="evidence" value="ECO:0007669"/>
    <property type="project" value="UniProtKB-KW"/>
</dbReference>
<evidence type="ECO:0000256" key="15">
    <source>
        <dbReference type="ARBA" id="ARBA00023136"/>
    </source>
</evidence>
<dbReference type="OrthoDB" id="5612767at2"/>
<dbReference type="GO" id="GO:0009055">
    <property type="term" value="F:electron transfer activity"/>
    <property type="evidence" value="ECO:0007669"/>
    <property type="project" value="TreeGrafter"/>
</dbReference>
<feature type="binding site" description="axial binding residue" evidence="18">
    <location>
        <position position="71"/>
    </location>
    <ligand>
        <name>heme</name>
        <dbReference type="ChEBI" id="CHEBI:30413"/>
        <note>ligand shared with second transmembrane subunit</note>
    </ligand>
    <ligandPart>
        <name>Fe</name>
        <dbReference type="ChEBI" id="CHEBI:18248"/>
    </ligandPart>
</feature>
<keyword evidence="15 16" id="KW-0472">Membrane</keyword>
<keyword evidence="8 16" id="KW-0816">Tricarboxylic acid cycle</keyword>
<dbReference type="Gene3D" id="1.20.1300.10">
    <property type="entry name" value="Fumarate reductase/succinate dehydrogenase, transmembrane subunit"/>
    <property type="match status" value="1"/>
</dbReference>
<evidence type="ECO:0000313" key="21">
    <source>
        <dbReference type="Proteomes" id="UP000078596"/>
    </source>
</evidence>
<keyword evidence="6 16" id="KW-1003">Cell membrane</keyword>
<dbReference type="Pfam" id="PF01127">
    <property type="entry name" value="Sdh_cyt"/>
    <property type="match status" value="1"/>
</dbReference>
<dbReference type="GO" id="GO:0006099">
    <property type="term" value="P:tricarboxylic acid cycle"/>
    <property type="evidence" value="ECO:0007669"/>
    <property type="project" value="UniProtKB-UniRule"/>
</dbReference>
<dbReference type="STRING" id="1860122.A9404_08855"/>
<comment type="function">
    <text evidence="1 16">Membrane-anchoring subunit of succinate dehydrogenase (SDH).</text>
</comment>
<proteinExistence type="predicted"/>
<evidence type="ECO:0000256" key="9">
    <source>
        <dbReference type="ARBA" id="ARBA00022617"/>
    </source>
</evidence>
<dbReference type="UniPathway" id="UPA00223"/>
<dbReference type="AlphaFoldDB" id="A0A191ZI04"/>
<evidence type="ECO:0000256" key="5">
    <source>
        <dbReference type="ARBA" id="ARBA00022448"/>
    </source>
</evidence>
<gene>
    <name evidence="20" type="ORF">A9404_08855</name>
</gene>
<dbReference type="PANTHER" id="PTHR38689:SF1">
    <property type="entry name" value="SUCCINATE DEHYDROGENASE HYDROPHOBIC MEMBRANE ANCHOR SUBUNIT"/>
    <property type="match status" value="1"/>
</dbReference>
<protein>
    <recommendedName>
        <fullName evidence="4 16">Succinate dehydrogenase hydrophobic membrane anchor subunit</fullName>
    </recommendedName>
</protein>
<evidence type="ECO:0000256" key="3">
    <source>
        <dbReference type="ARBA" id="ARBA00005163"/>
    </source>
</evidence>
<keyword evidence="10 19" id="KW-0812">Transmembrane</keyword>
<keyword evidence="9 18" id="KW-0349">Heme</keyword>
<evidence type="ECO:0000256" key="16">
    <source>
        <dbReference type="PIRNR" id="PIRNR000169"/>
    </source>
</evidence>
<evidence type="ECO:0000256" key="18">
    <source>
        <dbReference type="PIRSR" id="PIRSR000169-2"/>
    </source>
</evidence>
<keyword evidence="21" id="KW-1185">Reference proteome</keyword>
<dbReference type="RefSeq" id="WP_066100424.1">
    <property type="nucleotide sequence ID" value="NZ_CP016027.1"/>
</dbReference>
<evidence type="ECO:0000256" key="1">
    <source>
        <dbReference type="ARBA" id="ARBA00004050"/>
    </source>
</evidence>
<evidence type="ECO:0000256" key="6">
    <source>
        <dbReference type="ARBA" id="ARBA00022475"/>
    </source>
</evidence>